<dbReference type="Proteomes" id="UP000034112">
    <property type="component" value="Unassembled WGS sequence"/>
</dbReference>
<gene>
    <name evidence="2" type="ORF">THAR02_06755</name>
</gene>
<proteinExistence type="predicted"/>
<name>A0A0F9ZLP3_TRIHA</name>
<dbReference type="EMBL" id="JOKZ01000210">
    <property type="protein sequence ID" value="KKP01157.1"/>
    <property type="molecule type" value="Genomic_DNA"/>
</dbReference>
<comment type="caution">
    <text evidence="2">The sequence shown here is derived from an EMBL/GenBank/DDBJ whole genome shotgun (WGS) entry which is preliminary data.</text>
</comment>
<evidence type="ECO:0000313" key="2">
    <source>
        <dbReference type="EMBL" id="KKP01157.1"/>
    </source>
</evidence>
<reference evidence="3" key="1">
    <citation type="journal article" date="2015" name="Genome Announc.">
        <title>Draft whole-genome sequence of the biocontrol agent Trichoderma harzianum T6776.</title>
        <authorList>
            <person name="Baroncelli R."/>
            <person name="Piaggeschi G."/>
            <person name="Fiorini L."/>
            <person name="Bertolini E."/>
            <person name="Zapparata A."/>
            <person name="Pe M.E."/>
            <person name="Sarrocco S."/>
            <person name="Vannacci G."/>
        </authorList>
    </citation>
    <scope>NUCLEOTIDE SEQUENCE [LARGE SCALE GENOMIC DNA]</scope>
    <source>
        <strain evidence="3">T6776</strain>
    </source>
</reference>
<dbReference type="OrthoDB" id="4138121at2759"/>
<evidence type="ECO:0000313" key="3">
    <source>
        <dbReference type="Proteomes" id="UP000034112"/>
    </source>
</evidence>
<dbReference type="AlphaFoldDB" id="A0A0F9ZLP3"/>
<evidence type="ECO:0000256" key="1">
    <source>
        <dbReference type="SAM" id="MobiDB-lite"/>
    </source>
</evidence>
<organism evidence="2 3">
    <name type="scientific">Trichoderma harzianum</name>
    <name type="common">Hypocrea lixii</name>
    <dbReference type="NCBI Taxonomy" id="5544"/>
    <lineage>
        <taxon>Eukaryota</taxon>
        <taxon>Fungi</taxon>
        <taxon>Dikarya</taxon>
        <taxon>Ascomycota</taxon>
        <taxon>Pezizomycotina</taxon>
        <taxon>Sordariomycetes</taxon>
        <taxon>Hypocreomycetidae</taxon>
        <taxon>Hypocreales</taxon>
        <taxon>Hypocreaceae</taxon>
        <taxon>Trichoderma</taxon>
    </lineage>
</organism>
<feature type="region of interest" description="Disordered" evidence="1">
    <location>
        <begin position="62"/>
        <end position="81"/>
    </location>
</feature>
<sequence length="136" mass="15070">MSPYLFALRLIQAFEDRIIDTVSAPRQTHDSLSQPFAHAQLQILRQPGFHRAVGRIHRAINEKQHGRNPHEPLAPGEATGTIGEFCSLRGETKLTRTAADPNPGGRADGFFKHFIGELKNQARGKPTDITTKPPTK</sequence>
<accession>A0A0F9ZLP3</accession>
<protein>
    <submittedName>
        <fullName evidence="2">Uncharacterized protein</fullName>
    </submittedName>
</protein>